<reference evidence="2" key="1">
    <citation type="journal article" date="2015" name="Nature">
        <title>Complex archaea that bridge the gap between prokaryotes and eukaryotes.</title>
        <authorList>
            <person name="Spang A."/>
            <person name="Saw J.H."/>
            <person name="Jorgensen S.L."/>
            <person name="Zaremba-Niedzwiedzka K."/>
            <person name="Martijn J."/>
            <person name="Lind A.E."/>
            <person name="van Eijk R."/>
            <person name="Schleper C."/>
            <person name="Guy L."/>
            <person name="Ettema T.J."/>
        </authorList>
    </citation>
    <scope>NUCLEOTIDE SEQUENCE</scope>
</reference>
<dbReference type="GO" id="GO:0051287">
    <property type="term" value="F:NAD binding"/>
    <property type="evidence" value="ECO:0007669"/>
    <property type="project" value="InterPro"/>
</dbReference>
<name>A0A0F9GNK0_9ZZZZ</name>
<dbReference type="EMBL" id="LAZR01025724">
    <property type="protein sequence ID" value="KKL71000.1"/>
    <property type="molecule type" value="Genomic_DNA"/>
</dbReference>
<dbReference type="Gene3D" id="1.20.5.100">
    <property type="entry name" value="Cytochrome c1, transmembrane anchor, C-terminal"/>
    <property type="match status" value="1"/>
</dbReference>
<dbReference type="Pfam" id="PF00984">
    <property type="entry name" value="UDPG_MGDP_dh"/>
    <property type="match status" value="1"/>
</dbReference>
<dbReference type="InterPro" id="IPR014026">
    <property type="entry name" value="UDP-Glc/GDP-Man_DH_dimer"/>
</dbReference>
<dbReference type="PANTHER" id="PTHR43750">
    <property type="entry name" value="UDP-GLUCOSE 6-DEHYDROGENASE TUAD"/>
    <property type="match status" value="1"/>
</dbReference>
<dbReference type="PANTHER" id="PTHR43750:SF3">
    <property type="entry name" value="UDP-GLUCOSE 6-DEHYDROGENASE TUAD"/>
    <property type="match status" value="1"/>
</dbReference>
<protein>
    <recommendedName>
        <fullName evidence="1">UDP-glucose/GDP-mannose dehydrogenase dimerisation domain-containing protein</fullName>
    </recommendedName>
</protein>
<dbReference type="SUPFAM" id="SSF48179">
    <property type="entry name" value="6-phosphogluconate dehydrogenase C-terminal domain-like"/>
    <property type="match status" value="1"/>
</dbReference>
<evidence type="ECO:0000313" key="2">
    <source>
        <dbReference type="EMBL" id="KKL71000.1"/>
    </source>
</evidence>
<dbReference type="GO" id="GO:0016616">
    <property type="term" value="F:oxidoreductase activity, acting on the CH-OH group of donors, NAD or NADP as acceptor"/>
    <property type="evidence" value="ECO:0007669"/>
    <property type="project" value="InterPro"/>
</dbReference>
<organism evidence="2">
    <name type="scientific">marine sediment metagenome</name>
    <dbReference type="NCBI Taxonomy" id="412755"/>
    <lineage>
        <taxon>unclassified sequences</taxon>
        <taxon>metagenomes</taxon>
        <taxon>ecological metagenomes</taxon>
    </lineage>
</organism>
<dbReference type="InterPro" id="IPR008927">
    <property type="entry name" value="6-PGluconate_DH-like_C_sf"/>
</dbReference>
<dbReference type="Gene3D" id="3.40.50.720">
    <property type="entry name" value="NAD(P)-binding Rossmann-like Domain"/>
    <property type="match status" value="1"/>
</dbReference>
<dbReference type="AlphaFoldDB" id="A0A0F9GNK0"/>
<comment type="caution">
    <text evidence="2">The sequence shown here is derived from an EMBL/GenBank/DDBJ whole genome shotgun (WGS) entry which is preliminary data.</text>
</comment>
<proteinExistence type="predicted"/>
<feature type="non-terminal residue" evidence="2">
    <location>
        <position position="1"/>
    </location>
</feature>
<sequence>LGPQLSYFATDAKTAELVKYMENAWLALQVTFAGEMYEVAQVLGADYNSARELWALDPRVSRWHTLVFPSNRGFGGKCLPKDLAAIIAAAKQAGYEPRLLEEIRATNRRFRENPD</sequence>
<evidence type="ECO:0000259" key="1">
    <source>
        <dbReference type="Pfam" id="PF00984"/>
    </source>
</evidence>
<gene>
    <name evidence="2" type="ORF">LCGC14_2099270</name>
</gene>
<feature type="domain" description="UDP-glucose/GDP-mannose dehydrogenase dimerisation" evidence="1">
    <location>
        <begin position="13"/>
        <end position="108"/>
    </location>
</feature>
<accession>A0A0F9GNK0</accession>